<evidence type="ECO:0000313" key="2">
    <source>
        <dbReference type="Proteomes" id="UP000265520"/>
    </source>
</evidence>
<keyword evidence="2" id="KW-1185">Reference proteome</keyword>
<proteinExistence type="predicted"/>
<organism evidence="1 2">
    <name type="scientific">Trifolium medium</name>
    <dbReference type="NCBI Taxonomy" id="97028"/>
    <lineage>
        <taxon>Eukaryota</taxon>
        <taxon>Viridiplantae</taxon>
        <taxon>Streptophyta</taxon>
        <taxon>Embryophyta</taxon>
        <taxon>Tracheophyta</taxon>
        <taxon>Spermatophyta</taxon>
        <taxon>Magnoliopsida</taxon>
        <taxon>eudicotyledons</taxon>
        <taxon>Gunneridae</taxon>
        <taxon>Pentapetalae</taxon>
        <taxon>rosids</taxon>
        <taxon>fabids</taxon>
        <taxon>Fabales</taxon>
        <taxon>Fabaceae</taxon>
        <taxon>Papilionoideae</taxon>
        <taxon>50 kb inversion clade</taxon>
        <taxon>NPAAA clade</taxon>
        <taxon>Hologalegina</taxon>
        <taxon>IRL clade</taxon>
        <taxon>Trifolieae</taxon>
        <taxon>Trifolium</taxon>
    </lineage>
</organism>
<comment type="caution">
    <text evidence="1">The sequence shown here is derived from an EMBL/GenBank/DDBJ whole genome shotgun (WGS) entry which is preliminary data.</text>
</comment>
<name>A0A392PDD8_9FABA</name>
<dbReference type="Proteomes" id="UP000265520">
    <property type="component" value="Unassembled WGS sequence"/>
</dbReference>
<reference evidence="1 2" key="1">
    <citation type="journal article" date="2018" name="Front. Plant Sci.">
        <title>Red Clover (Trifolium pratense) and Zigzag Clover (T. medium) - A Picture of Genomic Similarities and Differences.</title>
        <authorList>
            <person name="Dluhosova J."/>
            <person name="Istvanek J."/>
            <person name="Nedelnik J."/>
            <person name="Repkova J."/>
        </authorList>
    </citation>
    <scope>NUCLEOTIDE SEQUENCE [LARGE SCALE GENOMIC DNA]</scope>
    <source>
        <strain evidence="2">cv. 10/8</strain>
        <tissue evidence="1">Leaf</tissue>
    </source>
</reference>
<protein>
    <submittedName>
        <fullName evidence="1">Putative ribonuclease H protein</fullName>
    </submittedName>
</protein>
<sequence length="79" mass="9210">MYWLRDDDSNTKFFHAVASARRKRNNISKLCDNEGNVVEEQNVMCDITKEYFDNLFKQAINVDEEITSTVKACVTQEDN</sequence>
<evidence type="ECO:0000313" key="1">
    <source>
        <dbReference type="EMBL" id="MCI09489.1"/>
    </source>
</evidence>
<accession>A0A392PDD8</accession>
<dbReference type="EMBL" id="LXQA010072843">
    <property type="protein sequence ID" value="MCI09489.1"/>
    <property type="molecule type" value="Genomic_DNA"/>
</dbReference>
<dbReference type="AlphaFoldDB" id="A0A392PDD8"/>